<dbReference type="InParanoid" id="A0A2P6NDB1"/>
<sequence>MAMMNLMRQEIADLKAQHNSIQESKINFSTPIGSRPQPTLHLSTVSPISKPTGVPDSIYQEKEETVASESRLQSLISDRIKAAQLTGEVEVTLPIELTEARLRYPDNSKQTKEELKECAKALPFEFKPHHVRTEHVLKWLLDADLYDYNAHRGPKRTTNTPHRIRMVLDRIEPKLQVFVHNRHNRILSFTSFDEFLLAFYIEHRDPNDQANAIFQMNQAIQDENESVGTFYSRILALAKRGRVREETILTTTFLRGIKGHILREMKEYDLSQSLHQLRLAAERVEAHAANQQSLQKQRQALLKNNGHQHEYHSSPSKHINHDHHKKDNCEFTHRKKEEYRSASNNKDKPYNNRPFYSKDSSGNQDKKEVRPAGTPNGKLVLRKDGSLAPEIVQFRKDNNLCTYCGQPAHQGKCGPLPTVAPKFIEKIHALTSNSHHNNLITVKATINNTKEIKTTTAPIDTRATCSCIDRQTATSMKLLMGAGPAVTSIGPSWNGLALSPQPIHQLLNQEAHIQLTGLSPSHSKQCHH</sequence>
<keyword evidence="3" id="KW-1185">Reference proteome</keyword>
<dbReference type="Proteomes" id="UP000241769">
    <property type="component" value="Unassembled WGS sequence"/>
</dbReference>
<evidence type="ECO:0000313" key="3">
    <source>
        <dbReference type="Proteomes" id="UP000241769"/>
    </source>
</evidence>
<reference evidence="2 3" key="1">
    <citation type="journal article" date="2018" name="Genome Biol. Evol.">
        <title>Multiple Roots of Fruiting Body Formation in Amoebozoa.</title>
        <authorList>
            <person name="Hillmann F."/>
            <person name="Forbes G."/>
            <person name="Novohradska S."/>
            <person name="Ferling I."/>
            <person name="Riege K."/>
            <person name="Groth M."/>
            <person name="Westermann M."/>
            <person name="Marz M."/>
            <person name="Spaller T."/>
            <person name="Winckler T."/>
            <person name="Schaap P."/>
            <person name="Glockner G."/>
        </authorList>
    </citation>
    <scope>NUCLEOTIDE SEQUENCE [LARGE SCALE GENOMIC DNA]</scope>
    <source>
        <strain evidence="2 3">Jena</strain>
    </source>
</reference>
<proteinExistence type="predicted"/>
<organism evidence="2 3">
    <name type="scientific">Planoprotostelium fungivorum</name>
    <dbReference type="NCBI Taxonomy" id="1890364"/>
    <lineage>
        <taxon>Eukaryota</taxon>
        <taxon>Amoebozoa</taxon>
        <taxon>Evosea</taxon>
        <taxon>Variosea</taxon>
        <taxon>Cavosteliida</taxon>
        <taxon>Cavosteliaceae</taxon>
        <taxon>Planoprotostelium</taxon>
    </lineage>
</organism>
<evidence type="ECO:0000256" key="1">
    <source>
        <dbReference type="SAM" id="MobiDB-lite"/>
    </source>
</evidence>
<protein>
    <recommendedName>
        <fullName evidence="4">Retrotransposon gag domain-containing protein</fullName>
    </recommendedName>
</protein>
<feature type="compositionally biased region" description="Basic and acidic residues" evidence="1">
    <location>
        <begin position="337"/>
        <end position="350"/>
    </location>
</feature>
<accession>A0A2P6NDB1</accession>
<evidence type="ECO:0008006" key="4">
    <source>
        <dbReference type="Google" id="ProtNLM"/>
    </source>
</evidence>
<name>A0A2P6NDB1_9EUKA</name>
<feature type="region of interest" description="Disordered" evidence="1">
    <location>
        <begin position="304"/>
        <end position="325"/>
    </location>
</feature>
<dbReference type="AlphaFoldDB" id="A0A2P6NDB1"/>
<comment type="caution">
    <text evidence="2">The sequence shown here is derived from an EMBL/GenBank/DDBJ whole genome shotgun (WGS) entry which is preliminary data.</text>
</comment>
<evidence type="ECO:0000313" key="2">
    <source>
        <dbReference type="EMBL" id="PRP81931.1"/>
    </source>
</evidence>
<feature type="region of interest" description="Disordered" evidence="1">
    <location>
        <begin position="337"/>
        <end position="381"/>
    </location>
</feature>
<dbReference type="EMBL" id="MDYQ01000113">
    <property type="protein sequence ID" value="PRP81931.1"/>
    <property type="molecule type" value="Genomic_DNA"/>
</dbReference>
<gene>
    <name evidence="2" type="ORF">PROFUN_10503</name>
</gene>